<dbReference type="Pfam" id="PF06347">
    <property type="entry name" value="SH3_4"/>
    <property type="match status" value="1"/>
</dbReference>
<evidence type="ECO:0000313" key="3">
    <source>
        <dbReference type="Proteomes" id="UP000320225"/>
    </source>
</evidence>
<feature type="domain" description="SH3b" evidence="1">
    <location>
        <begin position="27"/>
        <end position="90"/>
    </location>
</feature>
<protein>
    <recommendedName>
        <fullName evidence="1">SH3b domain-containing protein</fullName>
    </recommendedName>
</protein>
<dbReference type="OrthoDB" id="5297720at2"/>
<dbReference type="InterPro" id="IPR010466">
    <property type="entry name" value="DUF1058"/>
</dbReference>
<dbReference type="PANTHER" id="PTHR34408">
    <property type="entry name" value="FAMILY PROTEIN, PUTATIVE-RELATED"/>
    <property type="match status" value="1"/>
</dbReference>
<dbReference type="PROSITE" id="PS51781">
    <property type="entry name" value="SH3B"/>
    <property type="match status" value="1"/>
</dbReference>
<dbReference type="InterPro" id="IPR052354">
    <property type="entry name" value="Cell_Wall_Dynamics_Protein"/>
</dbReference>
<reference evidence="2 3" key="1">
    <citation type="submission" date="2019-07" db="EMBL/GenBank/DDBJ databases">
        <title>Tepidimonas sediminis YIM 72259 draft genome.</title>
        <authorList>
            <person name="Da Costa M.S."/>
            <person name="Froufe H.J.C."/>
            <person name="Egas C."/>
            <person name="Albuquerque L."/>
        </authorList>
    </citation>
    <scope>NUCLEOTIDE SEQUENCE [LARGE SCALE GENOMIC DNA]</scope>
    <source>
        <strain evidence="2 3">YIM 72259</strain>
    </source>
</reference>
<dbReference type="RefSeq" id="WP_143893165.1">
    <property type="nucleotide sequence ID" value="NZ_VJND01000002.1"/>
</dbReference>
<dbReference type="Proteomes" id="UP000320225">
    <property type="component" value="Unassembled WGS sequence"/>
</dbReference>
<gene>
    <name evidence="2" type="ORF">Tsedi_00435</name>
</gene>
<dbReference type="AlphaFoldDB" id="A0A554WT25"/>
<evidence type="ECO:0000313" key="2">
    <source>
        <dbReference type="EMBL" id="TSE26727.1"/>
    </source>
</evidence>
<dbReference type="InterPro" id="IPR003646">
    <property type="entry name" value="SH3-like_bac-type"/>
</dbReference>
<proteinExistence type="predicted"/>
<dbReference type="SMART" id="SM00287">
    <property type="entry name" value="SH3b"/>
    <property type="match status" value="2"/>
</dbReference>
<dbReference type="EMBL" id="VJND01000002">
    <property type="protein sequence ID" value="TSE26727.1"/>
    <property type="molecule type" value="Genomic_DNA"/>
</dbReference>
<comment type="caution">
    <text evidence="2">The sequence shown here is derived from an EMBL/GenBank/DDBJ whole genome shotgun (WGS) entry which is preliminary data.</text>
</comment>
<sequence length="151" mass="16571">MGPVVTRITRWLLPWLLAGLTLGAAAQELVSVRGAVANLRAGPGTASEVLWQLRAGYPLQVLQRDGDWLRVRDFEGDEGWIAARLTGPQRHHVVRVRTLNLRAGPGTDHPVVAVARYGDVLPTLRRAGDWVQLRGPGGQPVWAAAEHLWGW</sequence>
<accession>A0A554WT25</accession>
<evidence type="ECO:0000259" key="1">
    <source>
        <dbReference type="PROSITE" id="PS51781"/>
    </source>
</evidence>
<dbReference type="PANTHER" id="PTHR34408:SF1">
    <property type="entry name" value="GLYCOSYL HYDROLASE FAMILY 19 DOMAIN-CONTAINING PROTEIN HI_1415"/>
    <property type="match status" value="1"/>
</dbReference>
<keyword evidence="3" id="KW-1185">Reference proteome</keyword>
<organism evidence="2 3">
    <name type="scientific">Tepidimonas sediminis</name>
    <dbReference type="NCBI Taxonomy" id="2588941"/>
    <lineage>
        <taxon>Bacteria</taxon>
        <taxon>Pseudomonadati</taxon>
        <taxon>Pseudomonadota</taxon>
        <taxon>Betaproteobacteria</taxon>
        <taxon>Burkholderiales</taxon>
        <taxon>Tepidimonas</taxon>
    </lineage>
</organism>
<name>A0A554WT25_9BURK</name>
<dbReference type="Pfam" id="PF08239">
    <property type="entry name" value="SH3_3"/>
    <property type="match status" value="1"/>
</dbReference>
<dbReference type="Gene3D" id="2.30.30.40">
    <property type="entry name" value="SH3 Domains"/>
    <property type="match status" value="2"/>
</dbReference>